<feature type="transmembrane region" description="Helical" evidence="1">
    <location>
        <begin position="22"/>
        <end position="42"/>
    </location>
</feature>
<evidence type="ECO:0000313" key="2">
    <source>
        <dbReference type="EMBL" id="GGL55995.1"/>
    </source>
</evidence>
<organism evidence="2 3">
    <name type="scientific">Sporolactobacillus putidus</name>
    <dbReference type="NCBI Taxonomy" id="492735"/>
    <lineage>
        <taxon>Bacteria</taxon>
        <taxon>Bacillati</taxon>
        <taxon>Bacillota</taxon>
        <taxon>Bacilli</taxon>
        <taxon>Bacillales</taxon>
        <taxon>Sporolactobacillaceae</taxon>
        <taxon>Sporolactobacillus</taxon>
    </lineage>
</organism>
<gene>
    <name evidence="2" type="ORF">GCM10007968_20130</name>
</gene>
<feature type="transmembrane region" description="Helical" evidence="1">
    <location>
        <begin position="157"/>
        <end position="183"/>
    </location>
</feature>
<sequence length="195" mass="21093">MSIFTKAYWQSAAAELKKVNRLTLAAFVIALVTVVGTFAIPVSQNLHIVFTFLFFAFGAMIYGPVVAAAAGAAADIVGFIAHPSGAFFPGYTLSAILSGLIYGLFLYRQRITVLRLILVKLIINYGINVGLGCLWSAMLFGKAYSFFFIASLLKNTLMLPIEVAILYVTLQVLLPILTGAHLLPGSKSQKRISLL</sequence>
<dbReference type="EMBL" id="BMOK01000007">
    <property type="protein sequence ID" value="GGL55995.1"/>
    <property type="molecule type" value="Genomic_DNA"/>
</dbReference>
<dbReference type="AlphaFoldDB" id="A0A917S4Z5"/>
<comment type="caution">
    <text evidence="2">The sequence shown here is derived from an EMBL/GenBank/DDBJ whole genome shotgun (WGS) entry which is preliminary data.</text>
</comment>
<evidence type="ECO:0000313" key="3">
    <source>
        <dbReference type="Proteomes" id="UP000654670"/>
    </source>
</evidence>
<protein>
    <submittedName>
        <fullName evidence="2">Membrane protein</fullName>
    </submittedName>
</protein>
<proteinExistence type="predicted"/>
<dbReference type="NCBIfam" id="TIGR04518">
    <property type="entry name" value="ECF_S_folT_fam"/>
    <property type="match status" value="1"/>
</dbReference>
<dbReference type="InterPro" id="IPR030949">
    <property type="entry name" value="ECF_S_folate_fam"/>
</dbReference>
<accession>A0A917S4Z5</accession>
<feature type="transmembrane region" description="Helical" evidence="1">
    <location>
        <begin position="86"/>
        <end position="105"/>
    </location>
</feature>
<feature type="transmembrane region" description="Helical" evidence="1">
    <location>
        <begin position="117"/>
        <end position="137"/>
    </location>
</feature>
<dbReference type="GO" id="GO:0016020">
    <property type="term" value="C:membrane"/>
    <property type="evidence" value="ECO:0007669"/>
    <property type="project" value="InterPro"/>
</dbReference>
<dbReference type="Pfam" id="PF07155">
    <property type="entry name" value="ECF-ribofla_trS"/>
    <property type="match status" value="1"/>
</dbReference>
<dbReference type="Gene3D" id="1.10.1760.20">
    <property type="match status" value="1"/>
</dbReference>
<reference evidence="2" key="1">
    <citation type="journal article" date="2014" name="Int. J. Syst. Evol. Microbiol.">
        <title>Complete genome sequence of Corynebacterium casei LMG S-19264T (=DSM 44701T), isolated from a smear-ripened cheese.</title>
        <authorList>
            <consortium name="US DOE Joint Genome Institute (JGI-PGF)"/>
            <person name="Walter F."/>
            <person name="Albersmeier A."/>
            <person name="Kalinowski J."/>
            <person name="Ruckert C."/>
        </authorList>
    </citation>
    <scope>NUCLEOTIDE SEQUENCE</scope>
    <source>
        <strain evidence="2">JCM 15325</strain>
    </source>
</reference>
<feature type="transmembrane region" description="Helical" evidence="1">
    <location>
        <begin position="49"/>
        <end position="74"/>
    </location>
</feature>
<name>A0A917S4Z5_9BACL</name>
<keyword evidence="1" id="KW-1133">Transmembrane helix</keyword>
<evidence type="ECO:0000256" key="1">
    <source>
        <dbReference type="SAM" id="Phobius"/>
    </source>
</evidence>
<reference evidence="2" key="2">
    <citation type="submission" date="2020-09" db="EMBL/GenBank/DDBJ databases">
        <authorList>
            <person name="Sun Q."/>
            <person name="Ohkuma M."/>
        </authorList>
    </citation>
    <scope>NUCLEOTIDE SEQUENCE</scope>
    <source>
        <strain evidence="2">JCM 15325</strain>
    </source>
</reference>
<dbReference type="Proteomes" id="UP000654670">
    <property type="component" value="Unassembled WGS sequence"/>
</dbReference>
<dbReference type="InterPro" id="IPR009825">
    <property type="entry name" value="ECF_substrate-spec-like"/>
</dbReference>
<keyword evidence="3" id="KW-1185">Reference proteome</keyword>
<dbReference type="RefSeq" id="WP_229727556.1">
    <property type="nucleotide sequence ID" value="NZ_BMOK01000007.1"/>
</dbReference>
<keyword evidence="1" id="KW-0812">Transmembrane</keyword>
<keyword evidence="1" id="KW-0472">Membrane</keyword>